<reference evidence="1" key="1">
    <citation type="submission" date="2022-11" db="EMBL/GenBank/DDBJ databases">
        <title>Centuries of genome instability and evolution in soft-shell clam transmissible cancer (bioRxiv).</title>
        <authorList>
            <person name="Hart S.F.M."/>
            <person name="Yonemitsu M.A."/>
            <person name="Giersch R.M."/>
            <person name="Beal B.F."/>
            <person name="Arriagada G."/>
            <person name="Davis B.W."/>
            <person name="Ostrander E.A."/>
            <person name="Goff S.P."/>
            <person name="Metzger M.J."/>
        </authorList>
    </citation>
    <scope>NUCLEOTIDE SEQUENCE</scope>
    <source>
        <strain evidence="1">MELC-2E11</strain>
        <tissue evidence="1">Siphon/mantle</tissue>
    </source>
</reference>
<feature type="non-terminal residue" evidence="1">
    <location>
        <position position="620"/>
    </location>
</feature>
<dbReference type="Proteomes" id="UP001164746">
    <property type="component" value="Chromosome 10"/>
</dbReference>
<sequence length="620" mass="69475">MENQSALQLVAQQPVSSDYTTHITLYRTTIAAGAFRRLVSIVIQSGHSVNCELNRCTIKPEEDVRQLQVEMENQSALQLVNLQAVSSDYTTHITLDCTTIAAGAFRRLVTGAFRRLVSIVIQSGHSVNCELHGCTIKPEEDPEEDVRQLQVEMENQSALQLVNLQPVSSDYTTHITLKQTTIAAGAFRRLVSIVIQSGHSVNCELHGCTIKPEEDVRQLQVEMENQSALQLVAQQPVSSDYTTHITLYRTTIAAGAFRRLVSIVIQSGHSVNCKLCGCTIQHEEDVRQLQVEMENQSALQLVAQQPVSSDYTTHITLYRTTIAAGAFRRLVSIVIQSGHSVNCELNACTIIKPEEDVRQLQVEMENQSALQLSGHSVNCKLCGCTIQHEEDVRQLQVEMENQSALQLVAQQPVSSDYTTHITLYRTTIAAGAFRRLVSIVIQSGHSVNCELNECTIIKPEEDPVSSDYTTHITLEQTTIAAREFRRLVSIVIQSGHSVNCVLRGCTIKPEEDVRQLQVEMENLSALQLVNLQPVSSDYTTHITLRFTTIAAGEFRRLVSIVIQSGHYMICVLHWCRIKPEEDRRQLQVEIENHSAVKLVRPFFQLDFCDDWSVEFDVNVK</sequence>
<gene>
    <name evidence="1" type="ORF">MAR_030857</name>
</gene>
<protein>
    <submittedName>
        <fullName evidence="1">Uncharacterized protein</fullName>
    </submittedName>
</protein>
<dbReference type="EMBL" id="CP111021">
    <property type="protein sequence ID" value="WAR16263.1"/>
    <property type="molecule type" value="Genomic_DNA"/>
</dbReference>
<organism evidence="1 2">
    <name type="scientific">Mya arenaria</name>
    <name type="common">Soft-shell clam</name>
    <dbReference type="NCBI Taxonomy" id="6604"/>
    <lineage>
        <taxon>Eukaryota</taxon>
        <taxon>Metazoa</taxon>
        <taxon>Spiralia</taxon>
        <taxon>Lophotrochozoa</taxon>
        <taxon>Mollusca</taxon>
        <taxon>Bivalvia</taxon>
        <taxon>Autobranchia</taxon>
        <taxon>Heteroconchia</taxon>
        <taxon>Euheterodonta</taxon>
        <taxon>Imparidentia</taxon>
        <taxon>Neoheterodontei</taxon>
        <taxon>Myida</taxon>
        <taxon>Myoidea</taxon>
        <taxon>Myidae</taxon>
        <taxon>Mya</taxon>
    </lineage>
</organism>
<keyword evidence="2" id="KW-1185">Reference proteome</keyword>
<evidence type="ECO:0000313" key="1">
    <source>
        <dbReference type="EMBL" id="WAR16263.1"/>
    </source>
</evidence>
<proteinExistence type="predicted"/>
<accession>A0ABY7F256</accession>
<evidence type="ECO:0000313" key="2">
    <source>
        <dbReference type="Proteomes" id="UP001164746"/>
    </source>
</evidence>
<name>A0ABY7F256_MYAAR</name>